<dbReference type="RefSeq" id="XP_028152034.1">
    <property type="nucleotide sequence ID" value="XM_028296233.1"/>
</dbReference>
<accession>A0A6P7GR34</accession>
<dbReference type="Pfam" id="PF14964">
    <property type="entry name" value="INTS15"/>
    <property type="match status" value="1"/>
</dbReference>
<evidence type="ECO:0000313" key="3">
    <source>
        <dbReference type="RefSeq" id="XP_028152034.1"/>
    </source>
</evidence>
<dbReference type="EnsemblMetazoa" id="XM_050663168.1">
    <property type="protein sequence ID" value="XP_050519125.1"/>
    <property type="gene ID" value="LOC126893202"/>
</dbReference>
<dbReference type="Proteomes" id="UP001652700">
    <property type="component" value="Unplaced"/>
</dbReference>
<dbReference type="FunCoup" id="A0A6P7GR34">
    <property type="interactions" value="1227"/>
</dbReference>
<name>A0A6P7GR34_DIAVI</name>
<gene>
    <name evidence="3" type="primary">LOC114345413</name>
</gene>
<evidence type="ECO:0000313" key="1">
    <source>
        <dbReference type="EnsemblMetazoa" id="XP_050519125.1"/>
    </source>
</evidence>
<dbReference type="OrthoDB" id="5861309at2759"/>
<proteinExistence type="predicted"/>
<dbReference type="PANTHER" id="PTHR14540:SF2">
    <property type="entry name" value="INTEGRATOR COMPLEX SUBUNIT 15"/>
    <property type="match status" value="1"/>
</dbReference>
<dbReference type="AlphaFoldDB" id="A0A6P7GR34"/>
<organism evidence="3">
    <name type="scientific">Diabrotica virgifera virgifera</name>
    <name type="common">western corn rootworm</name>
    <dbReference type="NCBI Taxonomy" id="50390"/>
    <lineage>
        <taxon>Eukaryota</taxon>
        <taxon>Metazoa</taxon>
        <taxon>Ecdysozoa</taxon>
        <taxon>Arthropoda</taxon>
        <taxon>Hexapoda</taxon>
        <taxon>Insecta</taxon>
        <taxon>Pterygota</taxon>
        <taxon>Neoptera</taxon>
        <taxon>Endopterygota</taxon>
        <taxon>Coleoptera</taxon>
        <taxon>Polyphaga</taxon>
        <taxon>Cucujiformia</taxon>
        <taxon>Chrysomeloidea</taxon>
        <taxon>Chrysomelidae</taxon>
        <taxon>Galerucinae</taxon>
        <taxon>Diabroticina</taxon>
        <taxon>Diabroticites</taxon>
        <taxon>Diabrotica</taxon>
    </lineage>
</organism>
<dbReference type="PANTHER" id="PTHR14540">
    <property type="entry name" value="INTEGRATOR COMPLEX SUBUNIT 15"/>
    <property type="match status" value="1"/>
</dbReference>
<keyword evidence="2" id="KW-1185">Reference proteome</keyword>
<reference evidence="1" key="2">
    <citation type="submission" date="2025-05" db="UniProtKB">
        <authorList>
            <consortium name="EnsemblMetazoa"/>
        </authorList>
    </citation>
    <scope>IDENTIFICATION</scope>
</reference>
<reference evidence="3" key="1">
    <citation type="submission" date="2025-04" db="UniProtKB">
        <authorList>
            <consortium name="RefSeq"/>
        </authorList>
    </citation>
    <scope>IDENTIFICATION</scope>
    <source>
        <tissue evidence="3">Whole insect</tissue>
    </source>
</reference>
<evidence type="ECO:0000313" key="2">
    <source>
        <dbReference type="Proteomes" id="UP001652700"/>
    </source>
</evidence>
<protein>
    <submittedName>
        <fullName evidence="3">Uncharacterized protein C7orf26 homolog</fullName>
    </submittedName>
</protein>
<dbReference type="InParanoid" id="A0A6P7GR34"/>
<dbReference type="InterPro" id="IPR027844">
    <property type="entry name" value="INTS15"/>
</dbReference>
<sequence length="384" mass="43586">MSVDVRSLKQSLRKLEFPQCSKEALHKINELMCSRMATSVNKNIDIKNMDIALNLMAEFIFLEVDRRGEKRPQPLNPLVELQLVKTLYDYFDSVPSESARNTVFLSLFSGTTANSRIQVLSKLVSLAIGIPSTKILVSARAWMQQIGNSSQNSCKLADAIVQDYFYFYKTNLDKITLLPKICPQFTANVITAITENYYNARMKEIVFPPDNLIETITKWLSENPSLCNAAQQKQALLPAGAISMEAQTPIAGLVRWCVLAPIYKKDNEYYNKLHLALLTSIMEIPKSVPPKAVNVQDLIIPINPILAYVNELKHKQELKLAQILNEDSLQLCLDRFAQIVQVAQSVKAIYGHIDDLYYKLKMLPFNKLMNIVINNYNKEKIIVL</sequence>